<dbReference type="EMBL" id="PYWC01000031">
    <property type="protein sequence ID" value="PWW76673.1"/>
    <property type="molecule type" value="Genomic_DNA"/>
</dbReference>
<dbReference type="UniPathway" id="UPA00315">
    <property type="reaction ID" value="UER00080"/>
</dbReference>
<accession>A0A317SQI4</accession>
<dbReference type="Pfam" id="PF04321">
    <property type="entry name" value="RmlD_sub_bind"/>
    <property type="match status" value="1"/>
</dbReference>
<dbReference type="InterPro" id="IPR036291">
    <property type="entry name" value="NAD(P)-bd_dom_sf"/>
</dbReference>
<dbReference type="PANTHER" id="PTHR10491">
    <property type="entry name" value="DTDP-4-DEHYDRORHAMNOSE REDUCTASE"/>
    <property type="match status" value="1"/>
</dbReference>
<dbReference type="FunFam" id="3.40.50.720:FF:000357">
    <property type="entry name" value="Methionine adenosyltransferase 2 subunit beta"/>
    <property type="match status" value="1"/>
</dbReference>
<dbReference type="AlphaFoldDB" id="A0A317SQI4"/>
<reference evidence="2 3" key="1">
    <citation type="submission" date="2018-03" db="EMBL/GenBank/DDBJ databases">
        <title>Genomes of Pezizomycetes fungi and the evolution of truffles.</title>
        <authorList>
            <person name="Murat C."/>
            <person name="Payen T."/>
            <person name="Noel B."/>
            <person name="Kuo A."/>
            <person name="Martin F.M."/>
        </authorList>
    </citation>
    <scope>NUCLEOTIDE SEQUENCE [LARGE SCALE GENOMIC DNA]</scope>
    <source>
        <strain evidence="2">091103-1</strain>
    </source>
</reference>
<proteinExistence type="predicted"/>
<protein>
    <submittedName>
        <fullName evidence="2">NAD(P)-binding protein</fullName>
    </submittedName>
</protein>
<name>A0A317SQI4_9PEZI</name>
<evidence type="ECO:0000259" key="1">
    <source>
        <dbReference type="Pfam" id="PF04321"/>
    </source>
</evidence>
<dbReference type="InterPro" id="IPR029903">
    <property type="entry name" value="RmlD-like-bd"/>
</dbReference>
<keyword evidence="3" id="KW-1185">Reference proteome</keyword>
<organism evidence="2 3">
    <name type="scientific">Tuber magnatum</name>
    <name type="common">white Piedmont truffle</name>
    <dbReference type="NCBI Taxonomy" id="42249"/>
    <lineage>
        <taxon>Eukaryota</taxon>
        <taxon>Fungi</taxon>
        <taxon>Dikarya</taxon>
        <taxon>Ascomycota</taxon>
        <taxon>Pezizomycotina</taxon>
        <taxon>Pezizomycetes</taxon>
        <taxon>Pezizales</taxon>
        <taxon>Tuberaceae</taxon>
        <taxon>Tuber</taxon>
    </lineage>
</organism>
<dbReference type="STRING" id="42249.A0A317SQI4"/>
<evidence type="ECO:0000313" key="2">
    <source>
        <dbReference type="EMBL" id="PWW76673.1"/>
    </source>
</evidence>
<dbReference type="PANTHER" id="PTHR10491:SF4">
    <property type="entry name" value="METHIONINE ADENOSYLTRANSFERASE 2 SUBUNIT BETA"/>
    <property type="match status" value="1"/>
</dbReference>
<dbReference type="Gene3D" id="3.40.50.720">
    <property type="entry name" value="NAD(P)-binding Rossmann-like Domain"/>
    <property type="match status" value="1"/>
</dbReference>
<dbReference type="GO" id="GO:0048269">
    <property type="term" value="C:methionine adenosyltransferase complex"/>
    <property type="evidence" value="ECO:0007669"/>
    <property type="project" value="TreeGrafter"/>
</dbReference>
<dbReference type="GO" id="GO:0006556">
    <property type="term" value="P:S-adenosylmethionine biosynthetic process"/>
    <property type="evidence" value="ECO:0007669"/>
    <property type="project" value="UniProtKB-UniPathway"/>
</dbReference>
<comment type="caution">
    <text evidence="2">The sequence shown here is derived from an EMBL/GenBank/DDBJ whole genome shotgun (WGS) entry which is preliminary data.</text>
</comment>
<evidence type="ECO:0000313" key="3">
    <source>
        <dbReference type="Proteomes" id="UP000246991"/>
    </source>
</evidence>
<sequence length="309" mass="34016">MSEKTVVITGATGQLGRQCVKTFEGARWGTVGAGFSRANPPAIMKVDLGNAGEVAGLLDEAKPKVVIHCAAERFPDKCDADPEGAKRLNVQASNSLAQECANRDIVLIYISTDYVFDGKPGAAPYEADATTNPPNFYGETKLAGEQAVLDTWKKSVVFRVPVLYGEVEENKESAVNVLLDTVWNKAGKDRVEMDHWSVRYPTNTSDVARVLKDVAERYTSTDDIDSLPKVLQFSSEDRMTKYEICQKLSEIAGLSINHIVGNDKNVPNAAVVRPYDCHLSTKALKGLGISVDTVPFDVWWRRHLRAFKH</sequence>
<dbReference type="CDD" id="cd05254">
    <property type="entry name" value="dTDP_HR_like_SDR_e"/>
    <property type="match status" value="1"/>
</dbReference>
<feature type="domain" description="RmlD-like substrate binding" evidence="1">
    <location>
        <begin position="5"/>
        <end position="288"/>
    </location>
</feature>
<dbReference type="GO" id="GO:0048270">
    <property type="term" value="F:methionine adenosyltransferase regulator activity"/>
    <property type="evidence" value="ECO:0007669"/>
    <property type="project" value="TreeGrafter"/>
</dbReference>
<dbReference type="SUPFAM" id="SSF51735">
    <property type="entry name" value="NAD(P)-binding Rossmann-fold domains"/>
    <property type="match status" value="1"/>
</dbReference>
<dbReference type="OrthoDB" id="6235964at2759"/>
<dbReference type="Proteomes" id="UP000246991">
    <property type="component" value="Unassembled WGS sequence"/>
</dbReference>
<dbReference type="InterPro" id="IPR005913">
    <property type="entry name" value="dTDP_dehydrorham_reduct"/>
</dbReference>
<gene>
    <name evidence="2" type="ORF">C7212DRAFT_279431</name>
</gene>